<gene>
    <name evidence="2" type="ORF">X975_00039</name>
</gene>
<dbReference type="InterPro" id="IPR051364">
    <property type="entry name" value="Cytokinesis/Rho-signaling"/>
</dbReference>
<sequence>MINNVDRSMTDIAFEDVIIFNNVPHDFEFRLEVYSHVLQEDLTIASASNKLKKKISYSVSKAIGKRLSDNFKEDETFKNG</sequence>
<evidence type="ECO:0000313" key="2">
    <source>
        <dbReference type="EMBL" id="KFM72562.1"/>
    </source>
</evidence>
<name>A0A087U5C3_STEMI</name>
<reference evidence="2 3" key="1">
    <citation type="submission" date="2013-11" db="EMBL/GenBank/DDBJ databases">
        <title>Genome sequencing of Stegodyphus mimosarum.</title>
        <authorList>
            <person name="Bechsgaard J."/>
        </authorList>
    </citation>
    <scope>NUCLEOTIDE SEQUENCE [LARGE SCALE GENOMIC DNA]</scope>
</reference>
<protein>
    <submittedName>
        <fullName evidence="2">Rhotekin-2</fullName>
    </submittedName>
</protein>
<dbReference type="GO" id="GO:0000281">
    <property type="term" value="P:mitotic cytokinesis"/>
    <property type="evidence" value="ECO:0007669"/>
    <property type="project" value="TreeGrafter"/>
</dbReference>
<feature type="non-terminal residue" evidence="2">
    <location>
        <position position="80"/>
    </location>
</feature>
<feature type="domain" description="Anillin homology" evidence="1">
    <location>
        <begin position="1"/>
        <end position="69"/>
    </location>
</feature>
<accession>A0A087U5C3</accession>
<dbReference type="InterPro" id="IPR012966">
    <property type="entry name" value="AHD"/>
</dbReference>
<dbReference type="Proteomes" id="UP000054359">
    <property type="component" value="Unassembled WGS sequence"/>
</dbReference>
<keyword evidence="3" id="KW-1185">Reference proteome</keyword>
<proteinExistence type="predicted"/>
<dbReference type="GO" id="GO:0005826">
    <property type="term" value="C:actomyosin contractile ring"/>
    <property type="evidence" value="ECO:0007669"/>
    <property type="project" value="TreeGrafter"/>
</dbReference>
<evidence type="ECO:0000259" key="1">
    <source>
        <dbReference type="Pfam" id="PF08174"/>
    </source>
</evidence>
<dbReference type="EMBL" id="KK118253">
    <property type="protein sequence ID" value="KFM72562.1"/>
    <property type="molecule type" value="Genomic_DNA"/>
</dbReference>
<dbReference type="PANTHER" id="PTHR21538:SF24">
    <property type="entry name" value="PH DOMAIN-CONTAINING PROTEIN"/>
    <property type="match status" value="1"/>
</dbReference>
<dbReference type="GO" id="GO:0000915">
    <property type="term" value="P:actomyosin contractile ring assembly"/>
    <property type="evidence" value="ECO:0007669"/>
    <property type="project" value="TreeGrafter"/>
</dbReference>
<dbReference type="OrthoDB" id="5817051at2759"/>
<organism evidence="2 3">
    <name type="scientific">Stegodyphus mimosarum</name>
    <name type="common">African social velvet spider</name>
    <dbReference type="NCBI Taxonomy" id="407821"/>
    <lineage>
        <taxon>Eukaryota</taxon>
        <taxon>Metazoa</taxon>
        <taxon>Ecdysozoa</taxon>
        <taxon>Arthropoda</taxon>
        <taxon>Chelicerata</taxon>
        <taxon>Arachnida</taxon>
        <taxon>Araneae</taxon>
        <taxon>Araneomorphae</taxon>
        <taxon>Entelegynae</taxon>
        <taxon>Eresoidea</taxon>
        <taxon>Eresidae</taxon>
        <taxon>Stegodyphus</taxon>
    </lineage>
</organism>
<dbReference type="Pfam" id="PF08174">
    <property type="entry name" value="Anillin"/>
    <property type="match status" value="1"/>
</dbReference>
<dbReference type="AlphaFoldDB" id="A0A087U5C3"/>
<dbReference type="PANTHER" id="PTHR21538">
    <property type="entry name" value="ANILLIN/RHOTEKIN RTKN"/>
    <property type="match status" value="1"/>
</dbReference>
<dbReference type="STRING" id="407821.A0A087U5C3"/>
<dbReference type="GO" id="GO:0031106">
    <property type="term" value="P:septin ring organization"/>
    <property type="evidence" value="ECO:0007669"/>
    <property type="project" value="TreeGrafter"/>
</dbReference>
<evidence type="ECO:0000313" key="3">
    <source>
        <dbReference type="Proteomes" id="UP000054359"/>
    </source>
</evidence>